<dbReference type="Pfam" id="PF12143">
    <property type="entry name" value="PPO1_KFDV"/>
    <property type="match status" value="1"/>
</dbReference>
<feature type="chain" id="PRO_5040328443" description="Tyrosinase copper-binding domain-containing protein" evidence="8">
    <location>
        <begin position="18"/>
        <end position="579"/>
    </location>
</feature>
<dbReference type="EMBL" id="JAKUCV010003588">
    <property type="protein sequence ID" value="KAJ4838316.1"/>
    <property type="molecule type" value="Genomic_DNA"/>
</dbReference>
<dbReference type="InterPro" id="IPR008922">
    <property type="entry name" value="Di-copper_centre_dom_sf"/>
</dbReference>
<keyword evidence="12" id="KW-1185">Reference proteome</keyword>
<dbReference type="Proteomes" id="UP001141552">
    <property type="component" value="Unassembled WGS sequence"/>
</dbReference>
<dbReference type="AlphaFoldDB" id="A0A9Q0FVE9"/>
<feature type="domain" description="Tyrosinase copper-binding" evidence="9">
    <location>
        <begin position="170"/>
        <end position="187"/>
    </location>
</feature>
<dbReference type="SUPFAM" id="SSF48056">
    <property type="entry name" value="Di-copper centre-containing domain"/>
    <property type="match status" value="1"/>
</dbReference>
<dbReference type="Pfam" id="PF00264">
    <property type="entry name" value="Tyrosinase"/>
    <property type="match status" value="1"/>
</dbReference>
<proteinExistence type="inferred from homology"/>
<dbReference type="PANTHER" id="PTHR11474">
    <property type="entry name" value="TYROSINASE FAMILY MEMBER"/>
    <property type="match status" value="1"/>
</dbReference>
<dbReference type="PANTHER" id="PTHR11474:SF128">
    <property type="entry name" value="AUREUSIDIN SYNTHASE-LIKE"/>
    <property type="match status" value="1"/>
</dbReference>
<dbReference type="InterPro" id="IPR002227">
    <property type="entry name" value="Tyrosinase_Cu-bd"/>
</dbReference>
<keyword evidence="3" id="KW-0479">Metal-binding</keyword>
<evidence type="ECO:0000256" key="2">
    <source>
        <dbReference type="ARBA" id="ARBA00009928"/>
    </source>
</evidence>
<reference evidence="11" key="1">
    <citation type="submission" date="2022-02" db="EMBL/GenBank/DDBJ databases">
        <authorList>
            <person name="Henning P.M."/>
            <person name="McCubbin A.G."/>
            <person name="Shore J.S."/>
        </authorList>
    </citation>
    <scope>NUCLEOTIDE SEQUENCE</scope>
    <source>
        <strain evidence="11">F60SS</strain>
        <tissue evidence="11">Leaves</tissue>
    </source>
</reference>
<dbReference type="InterPro" id="IPR022739">
    <property type="entry name" value="Polyphenol_oxidase_cen"/>
</dbReference>
<keyword evidence="6" id="KW-0186">Copper</keyword>
<name>A0A9Q0FVE9_9ROSI</name>
<protein>
    <recommendedName>
        <fullName evidence="9 10">Tyrosinase copper-binding domain-containing protein</fullName>
    </recommendedName>
</protein>
<sequence>MEARKCSFALTIVLVMAALPLILRVMDSPKGQHVLIWELKSITQTILPTPWLTGKRQDHKTFGVSPNLTSCHASLGRKDLPVYCCPPRNELNDTVIVDFRFPNPSSPSRVRRATHLLDDEYIAKYNKALSIMKSLPYSDPRSYTRQANLHCLFCTGSYDQKYSNFQLKIHRSWMFFPWHRMLLHFHERILGSLIGDDTFALPFWAWDIPEGMTIPDMFMNKNSSFFHAERDTSHFPPSVVDLDYTCKESGLNPEDQVSTNLATMYHQMVSGAKKTELFMGCPYRPGEGGFCNGPGTIELAPHNTVHKWVGNNLHPVSREDMGVFYSAARDPIFYPHHANIDRLWNIWRELHGDKIINDPDWLDSYFYFYDEKLQLIRIKVGDVLDSTKLGYVYEEVDISPWLNARPKPSVPPEVARHILKTRHDENPQKLARSNHIQSSDFRPGGRILDSSLTVRVIRPKFHRSKKEREEEEVLVVHGIDVKADVFAKFDVYVNVVNETIISPRFREFAGTFVHIPPGVRLMREENEKESRKTDLKLGISEILEDLEAEGEQHIWITLLPRTQSCMNTTVDGIRIEYMK</sequence>
<feature type="domain" description="Tyrosinase copper-binding" evidence="10">
    <location>
        <begin position="330"/>
        <end position="341"/>
    </location>
</feature>
<comment type="cofactor">
    <cofactor evidence="1">
        <name>Cu(2+)</name>
        <dbReference type="ChEBI" id="CHEBI:29036"/>
    </cofactor>
</comment>
<reference evidence="11" key="2">
    <citation type="journal article" date="2023" name="Plants (Basel)">
        <title>Annotation of the Turnera subulata (Passifloraceae) Draft Genome Reveals the S-Locus Evolved after the Divergence of Turneroideae from Passifloroideae in a Stepwise Manner.</title>
        <authorList>
            <person name="Henning P.M."/>
            <person name="Roalson E.H."/>
            <person name="Mir W."/>
            <person name="McCubbin A.G."/>
            <person name="Shore J.S."/>
        </authorList>
    </citation>
    <scope>NUCLEOTIDE SEQUENCE</scope>
    <source>
        <strain evidence="11">F60SS</strain>
    </source>
</reference>
<evidence type="ECO:0000256" key="5">
    <source>
        <dbReference type="ARBA" id="ARBA00023002"/>
    </source>
</evidence>
<dbReference type="InterPro" id="IPR022740">
    <property type="entry name" value="Polyphenol_oxidase_C"/>
</dbReference>
<feature type="signal peptide" evidence="8">
    <location>
        <begin position="1"/>
        <end position="17"/>
    </location>
</feature>
<dbReference type="PRINTS" id="PR00092">
    <property type="entry name" value="TYROSINASE"/>
</dbReference>
<keyword evidence="7" id="KW-1015">Disulfide bond</keyword>
<evidence type="ECO:0000256" key="1">
    <source>
        <dbReference type="ARBA" id="ARBA00001973"/>
    </source>
</evidence>
<organism evidence="11 12">
    <name type="scientific">Turnera subulata</name>
    <dbReference type="NCBI Taxonomy" id="218843"/>
    <lineage>
        <taxon>Eukaryota</taxon>
        <taxon>Viridiplantae</taxon>
        <taxon>Streptophyta</taxon>
        <taxon>Embryophyta</taxon>
        <taxon>Tracheophyta</taxon>
        <taxon>Spermatophyta</taxon>
        <taxon>Magnoliopsida</taxon>
        <taxon>eudicotyledons</taxon>
        <taxon>Gunneridae</taxon>
        <taxon>Pentapetalae</taxon>
        <taxon>rosids</taxon>
        <taxon>fabids</taxon>
        <taxon>Malpighiales</taxon>
        <taxon>Passifloraceae</taxon>
        <taxon>Turnera</taxon>
    </lineage>
</organism>
<evidence type="ECO:0000259" key="9">
    <source>
        <dbReference type="PROSITE" id="PS00497"/>
    </source>
</evidence>
<dbReference type="GO" id="GO:0046872">
    <property type="term" value="F:metal ion binding"/>
    <property type="evidence" value="ECO:0007669"/>
    <property type="project" value="UniProtKB-KW"/>
</dbReference>
<evidence type="ECO:0000256" key="4">
    <source>
        <dbReference type="ARBA" id="ARBA00022784"/>
    </source>
</evidence>
<gene>
    <name evidence="11" type="ORF">Tsubulata_040970</name>
</gene>
<dbReference type="PROSITE" id="PS00498">
    <property type="entry name" value="TYROSINASE_2"/>
    <property type="match status" value="1"/>
</dbReference>
<keyword evidence="5" id="KW-0560">Oxidoreductase</keyword>
<evidence type="ECO:0000259" key="10">
    <source>
        <dbReference type="PROSITE" id="PS00498"/>
    </source>
</evidence>
<dbReference type="Pfam" id="PF12142">
    <property type="entry name" value="PPO1_DWL"/>
    <property type="match status" value="1"/>
</dbReference>
<evidence type="ECO:0000256" key="8">
    <source>
        <dbReference type="SAM" id="SignalP"/>
    </source>
</evidence>
<dbReference type="OrthoDB" id="6132182at2759"/>
<keyword evidence="4" id="KW-0883">Thioether bond</keyword>
<evidence type="ECO:0000313" key="12">
    <source>
        <dbReference type="Proteomes" id="UP001141552"/>
    </source>
</evidence>
<evidence type="ECO:0000313" key="11">
    <source>
        <dbReference type="EMBL" id="KAJ4838316.1"/>
    </source>
</evidence>
<dbReference type="Gene3D" id="1.10.1280.10">
    <property type="entry name" value="Di-copper center containing domain from catechol oxidase"/>
    <property type="match status" value="1"/>
</dbReference>
<accession>A0A9Q0FVE9</accession>
<comment type="similarity">
    <text evidence="2">Belongs to the tyrosinase family.</text>
</comment>
<evidence type="ECO:0000256" key="7">
    <source>
        <dbReference type="ARBA" id="ARBA00023157"/>
    </source>
</evidence>
<dbReference type="GO" id="GO:0004097">
    <property type="term" value="F:catechol oxidase activity"/>
    <property type="evidence" value="ECO:0007669"/>
    <property type="project" value="InterPro"/>
</dbReference>
<evidence type="ECO:0000256" key="3">
    <source>
        <dbReference type="ARBA" id="ARBA00022723"/>
    </source>
</evidence>
<dbReference type="PROSITE" id="PS00497">
    <property type="entry name" value="TYROSINASE_1"/>
    <property type="match status" value="1"/>
</dbReference>
<dbReference type="InterPro" id="IPR050316">
    <property type="entry name" value="Tyrosinase/Hemocyanin"/>
</dbReference>
<keyword evidence="8" id="KW-0732">Signal</keyword>
<evidence type="ECO:0000256" key="6">
    <source>
        <dbReference type="ARBA" id="ARBA00023008"/>
    </source>
</evidence>
<comment type="caution">
    <text evidence="11">The sequence shown here is derived from an EMBL/GenBank/DDBJ whole genome shotgun (WGS) entry which is preliminary data.</text>
</comment>